<dbReference type="Proteomes" id="UP000297716">
    <property type="component" value="Unassembled WGS sequence"/>
</dbReference>
<organism evidence="2 3">
    <name type="scientific">Xylaria hypoxylon</name>
    <dbReference type="NCBI Taxonomy" id="37992"/>
    <lineage>
        <taxon>Eukaryota</taxon>
        <taxon>Fungi</taxon>
        <taxon>Dikarya</taxon>
        <taxon>Ascomycota</taxon>
        <taxon>Pezizomycotina</taxon>
        <taxon>Sordariomycetes</taxon>
        <taxon>Xylariomycetidae</taxon>
        <taxon>Xylariales</taxon>
        <taxon>Xylariaceae</taxon>
        <taxon>Xylaria</taxon>
    </lineage>
</organism>
<keyword evidence="1" id="KW-0812">Transmembrane</keyword>
<accession>A0A4Z0Z835</accession>
<evidence type="ECO:0000256" key="1">
    <source>
        <dbReference type="SAM" id="Phobius"/>
    </source>
</evidence>
<reference evidence="2 3" key="1">
    <citation type="submission" date="2019-03" db="EMBL/GenBank/DDBJ databases">
        <title>Draft genome sequence of Xylaria hypoxylon DSM 108379, a ubiquitous saprotrophic-parasitic fungi on hardwood.</title>
        <authorList>
            <person name="Buettner E."/>
            <person name="Leonhardt S."/>
            <person name="Gebauer A.M."/>
            <person name="Liers C."/>
            <person name="Hofrichter M."/>
            <person name="Kellner H."/>
        </authorList>
    </citation>
    <scope>NUCLEOTIDE SEQUENCE [LARGE SCALE GENOMIC DNA]</scope>
    <source>
        <strain evidence="2 3">DSM 108379</strain>
    </source>
</reference>
<name>A0A4Z0Z835_9PEZI</name>
<feature type="transmembrane region" description="Helical" evidence="1">
    <location>
        <begin position="752"/>
        <end position="769"/>
    </location>
</feature>
<evidence type="ECO:0000313" key="3">
    <source>
        <dbReference type="Proteomes" id="UP000297716"/>
    </source>
</evidence>
<gene>
    <name evidence="2" type="ORF">E0Z10_g360</name>
</gene>
<dbReference type="AlphaFoldDB" id="A0A4Z0Z835"/>
<keyword evidence="3" id="KW-1185">Reference proteome</keyword>
<sequence length="776" mass="87266">MAVAGAPLVEPRIYRSPISRGYRVEALSRKPDKRGSRRHNEVMVYNWNCRHYDPDDPHPGYGSMRPVLHHWDPEPRLQYTPFGHRSQEQSPQLTAVHVGTQEQSLVLTALDDLPIGPCVDPLGVVSEENGIAQADRSNAEWRYVTREFIYPHGEGDKITERHTRRDYPLVIYGESGDGTGQQRSPTVSYASTIGTDQSSVFDDDNNNGTLSYVLGGTSEPERGDSDNYSEENANEISGHINFPFPPLPRPSPRLFCEFVGYHKCKRTFAPEDFRAWMEHIIMEHMEGKLPVEHLCWFCDDLVFRAKDPSDQGNIRANFEQSLCHIRDHLVEDGLEVHNMRPDYSLNEHLRESGLISDPVFNRVLRFTELPNVVDGIVPSTFISPEILRRDELSKIIVGDRHRETSYSECWQRESPESQLLWDYQNGVHPPTIRKPSIAALVNRLRKFSWPRIKDNSLRVSWTCRCGEPLYIDVSPEQKQTAFEFAHAAAGSTASVQISSNGGSGYLSKASSSGSNIVLGTATINSHMTKPITPTHSVTQANRISLPPELAPGTKKYLLLCVNTGPYQIRLGHVDLTNVVWDVSLYSLIRETYQSMRGRLARNMFIVPRTIEYVKFELVNRSYTGECIGNYEKDSIPGKEEMARMEYTLSPYPPRIGTLPIQPHLFMHSFLNPGDHLGGLAVLRLPKKVGRRLKCTTQPRNPLDVPYGWGVYIVEGVDMFLVSLLLAGVLSLVTLAVVLWSMLKGDVQGGTGIGQYALAVVAIATGAFAWKPLRDMC</sequence>
<keyword evidence="1" id="KW-0472">Membrane</keyword>
<keyword evidence="1" id="KW-1133">Transmembrane helix</keyword>
<protein>
    <submittedName>
        <fullName evidence="2">Uncharacterized protein</fullName>
    </submittedName>
</protein>
<proteinExistence type="predicted"/>
<feature type="transmembrane region" description="Helical" evidence="1">
    <location>
        <begin position="718"/>
        <end position="740"/>
    </location>
</feature>
<dbReference type="EMBL" id="SKBN01000003">
    <property type="protein sequence ID" value="TGJ88418.1"/>
    <property type="molecule type" value="Genomic_DNA"/>
</dbReference>
<comment type="caution">
    <text evidence="2">The sequence shown here is derived from an EMBL/GenBank/DDBJ whole genome shotgun (WGS) entry which is preliminary data.</text>
</comment>
<dbReference type="OrthoDB" id="409136at2759"/>
<evidence type="ECO:0000313" key="2">
    <source>
        <dbReference type="EMBL" id="TGJ88418.1"/>
    </source>
</evidence>
<dbReference type="STRING" id="37992.A0A4Z0Z835"/>